<evidence type="ECO:0000256" key="6">
    <source>
        <dbReference type="ARBA" id="ARBA00093420"/>
    </source>
</evidence>
<gene>
    <name evidence="10" type="primary">OVCA2</name>
</gene>
<feature type="domain" description="Serine hydrolase" evidence="8">
    <location>
        <begin position="9"/>
        <end position="213"/>
    </location>
</feature>
<evidence type="ECO:0000313" key="10">
    <source>
        <dbReference type="RefSeq" id="XP_020659196.2"/>
    </source>
</evidence>
<proteinExistence type="inferred from homology"/>
<dbReference type="InterPro" id="IPR005645">
    <property type="entry name" value="FSH-like_dom"/>
</dbReference>
<dbReference type="PANTHER" id="PTHR48070">
    <property type="entry name" value="ESTERASE OVCA2"/>
    <property type="match status" value="1"/>
</dbReference>
<keyword evidence="3" id="KW-0378">Hydrolase</keyword>
<dbReference type="PANTHER" id="PTHR48070:SF6">
    <property type="entry name" value="ESTERASE OVCA2"/>
    <property type="match status" value="1"/>
</dbReference>
<dbReference type="InParanoid" id="A0A6J0UER8"/>
<dbReference type="CTD" id="124641"/>
<dbReference type="SUPFAM" id="SSF53474">
    <property type="entry name" value="alpha/beta-Hydrolases"/>
    <property type="match status" value="1"/>
</dbReference>
<dbReference type="Pfam" id="PF03959">
    <property type="entry name" value="FSH1"/>
    <property type="match status" value="1"/>
</dbReference>
<dbReference type="RefSeq" id="XP_020659196.2">
    <property type="nucleotide sequence ID" value="XM_020803537.2"/>
</dbReference>
<evidence type="ECO:0000256" key="5">
    <source>
        <dbReference type="ARBA" id="ARBA00051142"/>
    </source>
</evidence>
<dbReference type="GeneID" id="110084313"/>
<evidence type="ECO:0000259" key="8">
    <source>
        <dbReference type="Pfam" id="PF03959"/>
    </source>
</evidence>
<evidence type="ECO:0000256" key="7">
    <source>
        <dbReference type="ARBA" id="ARBA00093679"/>
    </source>
</evidence>
<dbReference type="KEGG" id="pvt:110084313"/>
<dbReference type="GO" id="GO:0032526">
    <property type="term" value="P:response to retinoic acid"/>
    <property type="evidence" value="ECO:0007669"/>
    <property type="project" value="TreeGrafter"/>
</dbReference>
<name>A0A6J0UER8_9SAUR</name>
<dbReference type="Proteomes" id="UP001652642">
    <property type="component" value="Chromosome 7"/>
</dbReference>
<keyword evidence="9" id="KW-1185">Reference proteome</keyword>
<dbReference type="InterPro" id="IPR050593">
    <property type="entry name" value="LovG"/>
</dbReference>
<evidence type="ECO:0000313" key="9">
    <source>
        <dbReference type="Proteomes" id="UP001652642"/>
    </source>
</evidence>
<sequence>MSAGGSEGLRLLCLHGYRQNADSFRARTGALRKLLRGRAQLLAVDAPHAVVAPAQPGDAAPGCPEADSRGWWFSNAREGTFDALEDSSSCRGLEESLEAVARALAEQGPVDGLLGFSQGAALVGILCALKQRGDPRFPFGFAILIAGFSSRAASHRLYYQEPIAVPSLHVLGETDRVIPAEMSRELASHFTEPVVLTHPGGHFVPASAPQKKAYLEFLDQFRK</sequence>
<comment type="similarity">
    <text evidence="1">Belongs to the LovG family.</text>
</comment>
<dbReference type="EC" id="3.1.1.1" evidence="4"/>
<dbReference type="InterPro" id="IPR029058">
    <property type="entry name" value="AB_hydrolase_fold"/>
</dbReference>
<accession>A0A6J0UER8</accession>
<dbReference type="GO" id="GO:0106435">
    <property type="term" value="F:carboxylesterase activity"/>
    <property type="evidence" value="ECO:0007669"/>
    <property type="project" value="UniProtKB-EC"/>
</dbReference>
<organism evidence="9 10">
    <name type="scientific">Pogona vitticeps</name>
    <name type="common">central bearded dragon</name>
    <dbReference type="NCBI Taxonomy" id="103695"/>
    <lineage>
        <taxon>Eukaryota</taxon>
        <taxon>Metazoa</taxon>
        <taxon>Chordata</taxon>
        <taxon>Craniata</taxon>
        <taxon>Vertebrata</taxon>
        <taxon>Euteleostomi</taxon>
        <taxon>Lepidosauria</taxon>
        <taxon>Squamata</taxon>
        <taxon>Bifurcata</taxon>
        <taxon>Unidentata</taxon>
        <taxon>Episquamata</taxon>
        <taxon>Toxicofera</taxon>
        <taxon>Iguania</taxon>
        <taxon>Acrodonta</taxon>
        <taxon>Agamidae</taxon>
        <taxon>Amphibolurinae</taxon>
        <taxon>Pogona</taxon>
    </lineage>
</organism>
<dbReference type="GO" id="GO:0005737">
    <property type="term" value="C:cytoplasm"/>
    <property type="evidence" value="ECO:0007669"/>
    <property type="project" value="TreeGrafter"/>
</dbReference>
<reference evidence="10" key="1">
    <citation type="submission" date="2025-08" db="UniProtKB">
        <authorList>
            <consortium name="RefSeq"/>
        </authorList>
    </citation>
    <scope>IDENTIFICATION</scope>
</reference>
<protein>
    <recommendedName>
        <fullName evidence="2">Esterase OVCA2</fullName>
        <ecNumber evidence="4">3.1.1.1</ecNumber>
    </recommendedName>
    <alternativeName>
        <fullName evidence="7">OVCA2 serine hydrolase domain-containing protein</fullName>
    </alternativeName>
</protein>
<evidence type="ECO:0000256" key="1">
    <source>
        <dbReference type="ARBA" id="ARBA00005863"/>
    </source>
</evidence>
<comment type="catalytic activity">
    <reaction evidence="5">
        <text>a carboxylic ester + H2O = an alcohol + a carboxylate + H(+)</text>
        <dbReference type="Rhea" id="RHEA:21164"/>
        <dbReference type="ChEBI" id="CHEBI:15377"/>
        <dbReference type="ChEBI" id="CHEBI:15378"/>
        <dbReference type="ChEBI" id="CHEBI:29067"/>
        <dbReference type="ChEBI" id="CHEBI:30879"/>
        <dbReference type="ChEBI" id="CHEBI:33308"/>
        <dbReference type="EC" id="3.1.1.1"/>
    </reaction>
</comment>
<evidence type="ECO:0000256" key="4">
    <source>
        <dbReference type="ARBA" id="ARBA00039155"/>
    </source>
</evidence>
<comment type="function">
    <text evidence="6">Exhibits ester hydrolase activity with a strong preference for long-chain alkyl ester substrates and high selectivity against a variety of short, branched, and substituted esters. Is able to hydrolyze ester bonds within a wide range of p-nitrophenyl derivatives (C2-C14) in vitro, with a strong preference toward substrates of &gt;8 carbons.</text>
</comment>
<evidence type="ECO:0000256" key="3">
    <source>
        <dbReference type="ARBA" id="ARBA00022801"/>
    </source>
</evidence>
<dbReference type="GO" id="GO:0005634">
    <property type="term" value="C:nucleus"/>
    <property type="evidence" value="ECO:0007669"/>
    <property type="project" value="TreeGrafter"/>
</dbReference>
<evidence type="ECO:0000256" key="2">
    <source>
        <dbReference type="ARBA" id="ARBA00021974"/>
    </source>
</evidence>
<dbReference type="Gene3D" id="3.40.50.1820">
    <property type="entry name" value="alpha/beta hydrolase"/>
    <property type="match status" value="1"/>
</dbReference>
<dbReference type="AlphaFoldDB" id="A0A6J0UER8"/>
<dbReference type="OrthoDB" id="414698at2759"/>